<reference evidence="2" key="1">
    <citation type="submission" date="2017-08" db="EMBL/GenBank/DDBJ databases">
        <authorList>
            <person name="Huang Z."/>
        </authorList>
    </citation>
    <scope>NUCLEOTIDE SEQUENCE [LARGE SCALE GENOMIC DNA]</scope>
    <source>
        <strain evidence="2">SA5d-4</strain>
    </source>
</reference>
<keyword evidence="2" id="KW-1185">Reference proteome</keyword>
<organism evidence="1 2">
    <name type="scientific">Lottiidibacillus patelloidae</name>
    <dbReference type="NCBI Taxonomy" id="2670334"/>
    <lineage>
        <taxon>Bacteria</taxon>
        <taxon>Bacillati</taxon>
        <taxon>Bacillota</taxon>
        <taxon>Bacilli</taxon>
        <taxon>Bacillales</taxon>
        <taxon>Bacillaceae</taxon>
        <taxon>Lottiidibacillus</taxon>
    </lineage>
</organism>
<evidence type="ECO:0000313" key="2">
    <source>
        <dbReference type="Proteomes" id="UP000217083"/>
    </source>
</evidence>
<protein>
    <submittedName>
        <fullName evidence="1">Uncharacterized protein</fullName>
    </submittedName>
</protein>
<dbReference type="AlphaFoldDB" id="A0A263BTF5"/>
<name>A0A263BTF5_9BACI</name>
<comment type="caution">
    <text evidence="1">The sequence shown here is derived from an EMBL/GenBank/DDBJ whole genome shotgun (WGS) entry which is preliminary data.</text>
</comment>
<reference evidence="1 2" key="2">
    <citation type="submission" date="2017-09" db="EMBL/GenBank/DDBJ databases">
        <title>Bacillus patelloidae sp. nov., isolated from the intestinal tract of a marine limpet.</title>
        <authorList>
            <person name="Liu R."/>
            <person name="Dong C."/>
            <person name="Shao Z."/>
        </authorList>
    </citation>
    <scope>NUCLEOTIDE SEQUENCE [LARGE SCALE GENOMIC DNA]</scope>
    <source>
        <strain evidence="1 2">SA5d-4</strain>
    </source>
</reference>
<dbReference type="EMBL" id="NPIA01000006">
    <property type="protein sequence ID" value="OZM56466.1"/>
    <property type="molecule type" value="Genomic_DNA"/>
</dbReference>
<gene>
    <name evidence="1" type="ORF">CIB95_11870</name>
</gene>
<proteinExistence type="predicted"/>
<dbReference type="RefSeq" id="WP_094925456.1">
    <property type="nucleotide sequence ID" value="NZ_NPIA01000006.1"/>
</dbReference>
<sequence>MGEKNLTFYINEFLVGNEVALEQLVTTRFMKFHIKEPILHSISQQFILRHCSLLGREQCEKLVKYSIRDLFLLLDRSELQIDEGGFIDLFQRKLNYHISDYYMY</sequence>
<dbReference type="Proteomes" id="UP000217083">
    <property type="component" value="Unassembled WGS sequence"/>
</dbReference>
<accession>A0A263BTF5</accession>
<evidence type="ECO:0000313" key="1">
    <source>
        <dbReference type="EMBL" id="OZM56466.1"/>
    </source>
</evidence>